<dbReference type="Proteomes" id="UP000218209">
    <property type="component" value="Unassembled WGS sequence"/>
</dbReference>
<feature type="compositionally biased region" description="Gly residues" evidence="6">
    <location>
        <begin position="187"/>
        <end position="201"/>
    </location>
</feature>
<dbReference type="OrthoDB" id="24683at2759"/>
<organism evidence="8 9">
    <name type="scientific">Porphyra umbilicalis</name>
    <name type="common">Purple laver</name>
    <name type="synonym">Red alga</name>
    <dbReference type="NCBI Taxonomy" id="2786"/>
    <lineage>
        <taxon>Eukaryota</taxon>
        <taxon>Rhodophyta</taxon>
        <taxon>Bangiophyceae</taxon>
        <taxon>Bangiales</taxon>
        <taxon>Bangiaceae</taxon>
        <taxon>Porphyra</taxon>
    </lineage>
</organism>
<dbReference type="InterPro" id="IPR000690">
    <property type="entry name" value="Matrin/U1-C_Znf_C2H2"/>
</dbReference>
<dbReference type="InterPro" id="IPR036236">
    <property type="entry name" value="Znf_C2H2_sf"/>
</dbReference>
<name>A0A1X6NLY4_PORUM</name>
<evidence type="ECO:0000313" key="9">
    <source>
        <dbReference type="Proteomes" id="UP000218209"/>
    </source>
</evidence>
<dbReference type="EMBL" id="KV919474">
    <property type="protein sequence ID" value="OSX69605.1"/>
    <property type="molecule type" value="Genomic_DNA"/>
</dbReference>
<protein>
    <recommendedName>
        <fullName evidence="7">Matrin-type domain-containing protein</fullName>
    </recommendedName>
</protein>
<feature type="compositionally biased region" description="Basic and acidic residues" evidence="6">
    <location>
        <begin position="9"/>
        <end position="21"/>
    </location>
</feature>
<dbReference type="Gene3D" id="3.30.160.60">
    <property type="entry name" value="Classic Zinc Finger"/>
    <property type="match status" value="1"/>
</dbReference>
<keyword evidence="9" id="KW-1185">Reference proteome</keyword>
<comment type="subcellular location">
    <subcellularLocation>
        <location evidence="1">Nucleus</location>
    </subcellularLocation>
</comment>
<evidence type="ECO:0000313" key="8">
    <source>
        <dbReference type="EMBL" id="OSX69605.1"/>
    </source>
</evidence>
<dbReference type="PROSITE" id="PS50171">
    <property type="entry name" value="ZF_MATRIN"/>
    <property type="match status" value="1"/>
</dbReference>
<evidence type="ECO:0000256" key="6">
    <source>
        <dbReference type="SAM" id="MobiDB-lite"/>
    </source>
</evidence>
<feature type="region of interest" description="Disordered" evidence="6">
    <location>
        <begin position="173"/>
        <end position="225"/>
    </location>
</feature>
<gene>
    <name evidence="8" type="ORF">BU14_1356s0001</name>
</gene>
<accession>A0A1X6NLY4</accession>
<feature type="compositionally biased region" description="Low complexity" evidence="6">
    <location>
        <begin position="173"/>
        <end position="186"/>
    </location>
</feature>
<evidence type="ECO:0000256" key="3">
    <source>
        <dbReference type="ARBA" id="ARBA00022771"/>
    </source>
</evidence>
<feature type="region of interest" description="Disordered" evidence="6">
    <location>
        <begin position="1"/>
        <end position="98"/>
    </location>
</feature>
<dbReference type="GO" id="GO:0003676">
    <property type="term" value="F:nucleic acid binding"/>
    <property type="evidence" value="ECO:0007669"/>
    <property type="project" value="InterPro"/>
</dbReference>
<dbReference type="Pfam" id="PF12171">
    <property type="entry name" value="zf-C2H2_jaz"/>
    <property type="match status" value="1"/>
</dbReference>
<dbReference type="GO" id="GO:0008270">
    <property type="term" value="F:zinc ion binding"/>
    <property type="evidence" value="ECO:0007669"/>
    <property type="project" value="UniProtKB-KW"/>
</dbReference>
<evidence type="ECO:0000259" key="7">
    <source>
        <dbReference type="PROSITE" id="PS50171"/>
    </source>
</evidence>
<feature type="compositionally biased region" description="Gly residues" evidence="6">
    <location>
        <begin position="47"/>
        <end position="83"/>
    </location>
</feature>
<evidence type="ECO:0000256" key="5">
    <source>
        <dbReference type="ARBA" id="ARBA00023242"/>
    </source>
</evidence>
<dbReference type="SUPFAM" id="SSF57667">
    <property type="entry name" value="beta-beta-alpha zinc fingers"/>
    <property type="match status" value="1"/>
</dbReference>
<keyword evidence="5" id="KW-0539">Nucleus</keyword>
<keyword evidence="4" id="KW-0862">Zinc</keyword>
<feature type="compositionally biased region" description="Gly residues" evidence="6">
    <location>
        <begin position="24"/>
        <end position="38"/>
    </location>
</feature>
<evidence type="ECO:0000256" key="1">
    <source>
        <dbReference type="ARBA" id="ARBA00004123"/>
    </source>
</evidence>
<feature type="region of interest" description="Disordered" evidence="6">
    <location>
        <begin position="361"/>
        <end position="390"/>
    </location>
</feature>
<sequence length="390" mass="39296">MPAVPLYTHRGEGYVYDREMRPGGPEGDGGRGAGGGAPAPGPPAGPGPGGDGPAAGGPGGGGQGAGPPHGGATGDGQGGGGGGPPAPPLPVRSERQQRKTARYCDVCDRWLNDENAYITHTVGRPHKKRWRLLKKTGDVDDEELEETFRELAKPLPVGVADAATAVMARTATGTATGDGGSDAAAAAGGGSGAAADGGGGTTTPLPHMPVPAPAGAGGAAAPTPPPIQLREFIRGCRKRFRTWRSGPVPTPIDAWISRCMAAAAQRGGTAGKAISDGIWVRLDVVLQAGAMMSNAWDYEPVPAEGAAAAAVAAAAPPAGGGGLVAGAPLPSAWREDAFLDGGLELCKTLANGEDRVLPDVRGSNVQHWGDSMPEPKPAFTRKRRREEDEA</sequence>
<dbReference type="SMART" id="SM00451">
    <property type="entry name" value="ZnF_U1"/>
    <property type="match status" value="1"/>
</dbReference>
<dbReference type="AlphaFoldDB" id="A0A1X6NLY4"/>
<reference evidence="8 9" key="1">
    <citation type="submission" date="2017-03" db="EMBL/GenBank/DDBJ databases">
        <title>WGS assembly of Porphyra umbilicalis.</title>
        <authorList>
            <person name="Brawley S.H."/>
            <person name="Blouin N.A."/>
            <person name="Ficko-Blean E."/>
            <person name="Wheeler G.L."/>
            <person name="Lohr M."/>
            <person name="Goodson H.V."/>
            <person name="Jenkins J.W."/>
            <person name="Blaby-Haas C.E."/>
            <person name="Helliwell K.E."/>
            <person name="Chan C."/>
            <person name="Marriage T."/>
            <person name="Bhattacharya D."/>
            <person name="Klein A.S."/>
            <person name="Badis Y."/>
            <person name="Brodie J."/>
            <person name="Cao Y."/>
            <person name="Collen J."/>
            <person name="Dittami S.M."/>
            <person name="Gachon C.M."/>
            <person name="Green B.R."/>
            <person name="Karpowicz S."/>
            <person name="Kim J.W."/>
            <person name="Kudahl U."/>
            <person name="Lin S."/>
            <person name="Michel G."/>
            <person name="Mittag M."/>
            <person name="Olson B.J."/>
            <person name="Pangilinan J."/>
            <person name="Peng Y."/>
            <person name="Qiu H."/>
            <person name="Shu S."/>
            <person name="Singer J.T."/>
            <person name="Smith A.G."/>
            <person name="Sprecher B.N."/>
            <person name="Wagner V."/>
            <person name="Wang W."/>
            <person name="Wang Z.-Y."/>
            <person name="Yan J."/>
            <person name="Yarish C."/>
            <person name="Zoeuner-Riek S."/>
            <person name="Zhuang Y."/>
            <person name="Zou Y."/>
            <person name="Lindquist E.A."/>
            <person name="Grimwood J."/>
            <person name="Barry K."/>
            <person name="Rokhsar D.S."/>
            <person name="Schmutz J."/>
            <person name="Stiller J.W."/>
            <person name="Grossman A.R."/>
            <person name="Prochnik S.E."/>
        </authorList>
    </citation>
    <scope>NUCLEOTIDE SEQUENCE [LARGE SCALE GENOMIC DNA]</scope>
    <source>
        <strain evidence="8">4086291</strain>
    </source>
</reference>
<keyword evidence="3" id="KW-0863">Zinc-finger</keyword>
<evidence type="ECO:0000256" key="2">
    <source>
        <dbReference type="ARBA" id="ARBA00022723"/>
    </source>
</evidence>
<feature type="domain" description="Matrin-type" evidence="7">
    <location>
        <begin position="102"/>
        <end position="132"/>
    </location>
</feature>
<evidence type="ECO:0000256" key="4">
    <source>
        <dbReference type="ARBA" id="ARBA00022833"/>
    </source>
</evidence>
<keyword evidence="2" id="KW-0479">Metal-binding</keyword>
<dbReference type="InterPro" id="IPR022755">
    <property type="entry name" value="Znf_C2H2_jaz"/>
</dbReference>
<proteinExistence type="predicted"/>
<dbReference type="InterPro" id="IPR003604">
    <property type="entry name" value="Matrin/U1-like-C_Znf_C2H2"/>
</dbReference>
<dbReference type="GO" id="GO:0005634">
    <property type="term" value="C:nucleus"/>
    <property type="evidence" value="ECO:0007669"/>
    <property type="project" value="UniProtKB-SubCell"/>
</dbReference>